<name>A0A292Q4D9_9PEZI</name>
<protein>
    <submittedName>
        <fullName evidence="2">Uncharacterized protein</fullName>
    </submittedName>
</protein>
<dbReference type="EMBL" id="LN890956">
    <property type="protein sequence ID" value="CUS14692.1"/>
    <property type="molecule type" value="Genomic_DNA"/>
</dbReference>
<feature type="compositionally biased region" description="Basic and acidic residues" evidence="1">
    <location>
        <begin position="211"/>
        <end position="262"/>
    </location>
</feature>
<evidence type="ECO:0000313" key="2">
    <source>
        <dbReference type="EMBL" id="CUS14692.1"/>
    </source>
</evidence>
<feature type="region of interest" description="Disordered" evidence="1">
    <location>
        <begin position="167"/>
        <end position="289"/>
    </location>
</feature>
<dbReference type="AlphaFoldDB" id="A0A292Q4D9"/>
<dbReference type="Proteomes" id="UP001412239">
    <property type="component" value="Unassembled WGS sequence"/>
</dbReference>
<gene>
    <name evidence="2" type="ORF">GSTUAT00001217001</name>
</gene>
<accession>A0A292Q4D9</accession>
<organism evidence="2 3">
    <name type="scientific">Tuber aestivum</name>
    <name type="common">summer truffle</name>
    <dbReference type="NCBI Taxonomy" id="59557"/>
    <lineage>
        <taxon>Eukaryota</taxon>
        <taxon>Fungi</taxon>
        <taxon>Dikarya</taxon>
        <taxon>Ascomycota</taxon>
        <taxon>Pezizomycotina</taxon>
        <taxon>Pezizomycetes</taxon>
        <taxon>Pezizales</taxon>
        <taxon>Tuberaceae</taxon>
        <taxon>Tuber</taxon>
    </lineage>
</organism>
<sequence>MFSASALSAPLEPEVQEFCGCLYPPSFEQALPVDYGQPCSFENPSLLPPCEEEKYIVLSVPFLKREPGQDPLSQEICADLLDEFAATYQQLRDCVCNNYWAETPVDPKLSDSGAKYDQSSYNNRGGNGNAFFDPSGRRARSGCVNIHLPGEEVGDLAFPEIIRVKKRSLRGPPDTGCGGAEPFKRRRGQGVPMQVAQPKPMDPSISLGRKPFRDGHGDLRELPGHKQSPREPHRESYRESYREPYRGPHREPHPHGYTKETPRPIPKHPWPEPREPPARKPVAPKPPGQRVAEVTITQTLTVTVTKHPRDPPSRTVCVPITLTVDVTKTITLSSRLPAETVTTTQVITPTELPEKLSRLDGRLRELGDGLKRFDPGN</sequence>
<keyword evidence="3" id="KW-1185">Reference proteome</keyword>
<reference evidence="2" key="1">
    <citation type="submission" date="2015-10" db="EMBL/GenBank/DDBJ databases">
        <authorList>
            <person name="Regsiter A."/>
            <person name="william w."/>
        </authorList>
    </citation>
    <scope>NUCLEOTIDE SEQUENCE</scope>
    <source>
        <strain evidence="2">Montdore</strain>
    </source>
</reference>
<evidence type="ECO:0000313" key="3">
    <source>
        <dbReference type="Proteomes" id="UP001412239"/>
    </source>
</evidence>
<feature type="compositionally biased region" description="Basic and acidic residues" evidence="1">
    <location>
        <begin position="269"/>
        <end position="278"/>
    </location>
</feature>
<proteinExistence type="predicted"/>
<evidence type="ECO:0000256" key="1">
    <source>
        <dbReference type="SAM" id="MobiDB-lite"/>
    </source>
</evidence>